<comment type="similarity">
    <text evidence="1">Belongs to the EamA transporter family.</text>
</comment>
<keyword evidence="2" id="KW-1133">Transmembrane helix</keyword>
<feature type="transmembrane region" description="Helical" evidence="2">
    <location>
        <begin position="20"/>
        <end position="41"/>
    </location>
</feature>
<feature type="domain" description="EamA" evidence="3">
    <location>
        <begin position="2"/>
        <end position="123"/>
    </location>
</feature>
<feature type="transmembrane region" description="Helical" evidence="2">
    <location>
        <begin position="251"/>
        <end position="270"/>
    </location>
</feature>
<keyword evidence="2" id="KW-0812">Transmembrane</keyword>
<evidence type="ECO:0000256" key="2">
    <source>
        <dbReference type="SAM" id="Phobius"/>
    </source>
</evidence>
<dbReference type="InterPro" id="IPR000620">
    <property type="entry name" value="EamA_dom"/>
</dbReference>
<feature type="transmembrane region" description="Helical" evidence="2">
    <location>
        <begin position="165"/>
        <end position="189"/>
    </location>
</feature>
<keyword evidence="5" id="KW-1185">Reference proteome</keyword>
<feature type="transmembrane region" description="Helical" evidence="2">
    <location>
        <begin position="195"/>
        <end position="214"/>
    </location>
</feature>
<evidence type="ECO:0000313" key="5">
    <source>
        <dbReference type="Proteomes" id="UP000623172"/>
    </source>
</evidence>
<dbReference type="SUPFAM" id="SSF103481">
    <property type="entry name" value="Multidrug resistance efflux transporter EmrE"/>
    <property type="match status" value="2"/>
</dbReference>
<sequence>MIFGVTPVLSSLTFAMGSNAATLTFYRNLSAVPVLLVLLWARRISLRLNRKEALAILLVSFLGAATGITLSSSYNYVGVGTATILHFLYPVFVVLICRIFFREKLGKVKTIALAGATLGIVFFFEQSGDMKVLGIVIALLSGVTYAGYLVGIERMGIKDMNPFKLAFYIALVVAVIMLFYDIPTGAIIFDIPPKALLLTCIVGISCTIVAFILLQLGIRSLGASMASILSMFEPISSVFAGWLFLGEGFGVSKVIGCVVILGAVTALVAADKIAARRNALLPETEEGIIEF</sequence>
<dbReference type="GO" id="GO:0016020">
    <property type="term" value="C:membrane"/>
    <property type="evidence" value="ECO:0007669"/>
    <property type="project" value="InterPro"/>
</dbReference>
<dbReference type="PANTHER" id="PTHR22911">
    <property type="entry name" value="ACYL-MALONYL CONDENSING ENZYME-RELATED"/>
    <property type="match status" value="1"/>
</dbReference>
<name>A0A926D4D5_9FIRM</name>
<keyword evidence="2" id="KW-0472">Membrane</keyword>
<proteinExistence type="inferred from homology"/>
<evidence type="ECO:0000259" key="3">
    <source>
        <dbReference type="Pfam" id="PF00892"/>
    </source>
</evidence>
<dbReference type="PANTHER" id="PTHR22911:SF137">
    <property type="entry name" value="SOLUTE CARRIER FAMILY 35 MEMBER G2-RELATED"/>
    <property type="match status" value="1"/>
</dbReference>
<protein>
    <submittedName>
        <fullName evidence="4">DMT family transporter</fullName>
    </submittedName>
</protein>
<comment type="caution">
    <text evidence="4">The sequence shown here is derived from an EMBL/GenBank/DDBJ whole genome shotgun (WGS) entry which is preliminary data.</text>
</comment>
<feature type="transmembrane region" description="Helical" evidence="2">
    <location>
        <begin position="76"/>
        <end position="101"/>
    </location>
</feature>
<dbReference type="EMBL" id="JACRSR010000001">
    <property type="protein sequence ID" value="MBC8531346.1"/>
    <property type="molecule type" value="Genomic_DNA"/>
</dbReference>
<gene>
    <name evidence="4" type="ORF">H8696_05730</name>
</gene>
<evidence type="ECO:0000256" key="1">
    <source>
        <dbReference type="ARBA" id="ARBA00007362"/>
    </source>
</evidence>
<dbReference type="InterPro" id="IPR037185">
    <property type="entry name" value="EmrE-like"/>
</dbReference>
<dbReference type="Pfam" id="PF00892">
    <property type="entry name" value="EamA"/>
    <property type="match status" value="2"/>
</dbReference>
<organism evidence="4 5">
    <name type="scientific">Gehongia tenuis</name>
    <dbReference type="NCBI Taxonomy" id="2763655"/>
    <lineage>
        <taxon>Bacteria</taxon>
        <taxon>Bacillati</taxon>
        <taxon>Bacillota</taxon>
        <taxon>Clostridia</taxon>
        <taxon>Christensenellales</taxon>
        <taxon>Christensenellaceae</taxon>
        <taxon>Gehongia</taxon>
    </lineage>
</organism>
<evidence type="ECO:0000313" key="4">
    <source>
        <dbReference type="EMBL" id="MBC8531346.1"/>
    </source>
</evidence>
<feature type="domain" description="EamA" evidence="3">
    <location>
        <begin position="133"/>
        <end position="267"/>
    </location>
</feature>
<feature type="transmembrane region" description="Helical" evidence="2">
    <location>
        <begin position="53"/>
        <end position="70"/>
    </location>
</feature>
<reference evidence="4" key="1">
    <citation type="submission" date="2020-08" db="EMBL/GenBank/DDBJ databases">
        <title>Genome public.</title>
        <authorList>
            <person name="Liu C."/>
            <person name="Sun Q."/>
        </authorList>
    </citation>
    <scope>NUCLEOTIDE SEQUENCE</scope>
    <source>
        <strain evidence="4">NSJ-53</strain>
    </source>
</reference>
<dbReference type="AlphaFoldDB" id="A0A926D4D5"/>
<accession>A0A926D4D5</accession>
<feature type="transmembrane region" description="Helical" evidence="2">
    <location>
        <begin position="132"/>
        <end position="153"/>
    </location>
</feature>
<dbReference type="Proteomes" id="UP000623172">
    <property type="component" value="Unassembled WGS sequence"/>
</dbReference>